<name>A0A822ZSI5_NELNU</name>
<feature type="region of interest" description="Disordered" evidence="1">
    <location>
        <begin position="56"/>
        <end position="83"/>
    </location>
</feature>
<evidence type="ECO:0000313" key="4">
    <source>
        <dbReference type="Proteomes" id="UP000607653"/>
    </source>
</evidence>
<sequence length="83" mass="8903">MRVIFWLFLLVLFGMKTQICAELSSLLQSLLQGFKEGTALIFSMLQGEGELSLADSLGREGVDGNSSFGDLQSTKGGGRKASD</sequence>
<evidence type="ECO:0000313" key="3">
    <source>
        <dbReference type="EMBL" id="DAD47460.1"/>
    </source>
</evidence>
<proteinExistence type="predicted"/>
<evidence type="ECO:0000256" key="2">
    <source>
        <dbReference type="SAM" id="SignalP"/>
    </source>
</evidence>
<dbReference type="AlphaFoldDB" id="A0A822ZSI5"/>
<comment type="caution">
    <text evidence="3">The sequence shown here is derived from an EMBL/GenBank/DDBJ whole genome shotgun (WGS) entry which is preliminary data.</text>
</comment>
<feature type="chain" id="PRO_5032268481" description="Secreted protein" evidence="2">
    <location>
        <begin position="22"/>
        <end position="83"/>
    </location>
</feature>
<protein>
    <recommendedName>
        <fullName evidence="5">Secreted protein</fullName>
    </recommendedName>
</protein>
<feature type="compositionally biased region" description="Polar residues" evidence="1">
    <location>
        <begin position="64"/>
        <end position="74"/>
    </location>
</feature>
<reference evidence="3 4" key="1">
    <citation type="journal article" date="2020" name="Mol. Biol. Evol.">
        <title>Distinct Expression and Methylation Patterns for Genes with Different Fates following a Single Whole-Genome Duplication in Flowering Plants.</title>
        <authorList>
            <person name="Shi T."/>
            <person name="Rahmani R.S."/>
            <person name="Gugger P.F."/>
            <person name="Wang M."/>
            <person name="Li H."/>
            <person name="Zhang Y."/>
            <person name="Li Z."/>
            <person name="Wang Q."/>
            <person name="Van de Peer Y."/>
            <person name="Marchal K."/>
            <person name="Chen J."/>
        </authorList>
    </citation>
    <scope>NUCLEOTIDE SEQUENCE [LARGE SCALE GENOMIC DNA]</scope>
    <source>
        <tissue evidence="3">Leaf</tissue>
    </source>
</reference>
<gene>
    <name evidence="3" type="ORF">HUJ06_017397</name>
</gene>
<organism evidence="3 4">
    <name type="scientific">Nelumbo nucifera</name>
    <name type="common">Sacred lotus</name>
    <dbReference type="NCBI Taxonomy" id="4432"/>
    <lineage>
        <taxon>Eukaryota</taxon>
        <taxon>Viridiplantae</taxon>
        <taxon>Streptophyta</taxon>
        <taxon>Embryophyta</taxon>
        <taxon>Tracheophyta</taxon>
        <taxon>Spermatophyta</taxon>
        <taxon>Magnoliopsida</taxon>
        <taxon>Proteales</taxon>
        <taxon>Nelumbonaceae</taxon>
        <taxon>Nelumbo</taxon>
    </lineage>
</organism>
<feature type="signal peptide" evidence="2">
    <location>
        <begin position="1"/>
        <end position="21"/>
    </location>
</feature>
<keyword evidence="2" id="KW-0732">Signal</keyword>
<evidence type="ECO:0000256" key="1">
    <source>
        <dbReference type="SAM" id="MobiDB-lite"/>
    </source>
</evidence>
<evidence type="ECO:0008006" key="5">
    <source>
        <dbReference type="Google" id="ProtNLM"/>
    </source>
</evidence>
<dbReference type="EMBL" id="DUZY01000008">
    <property type="protein sequence ID" value="DAD47460.1"/>
    <property type="molecule type" value="Genomic_DNA"/>
</dbReference>
<accession>A0A822ZSI5</accession>
<keyword evidence="4" id="KW-1185">Reference proteome</keyword>
<dbReference type="Proteomes" id="UP000607653">
    <property type="component" value="Unassembled WGS sequence"/>
</dbReference>